<comment type="caution">
    <text evidence="1">The sequence shown here is derived from an EMBL/GenBank/DDBJ whole genome shotgun (WGS) entry which is preliminary data.</text>
</comment>
<gene>
    <name evidence="1" type="ORF">DSO57_1022554</name>
</gene>
<protein>
    <submittedName>
        <fullName evidence="1">Uncharacterized protein</fullName>
    </submittedName>
</protein>
<dbReference type="Proteomes" id="UP001165960">
    <property type="component" value="Unassembled WGS sequence"/>
</dbReference>
<reference evidence="1" key="1">
    <citation type="submission" date="2022-04" db="EMBL/GenBank/DDBJ databases">
        <title>Genome of the entomopathogenic fungus Entomophthora muscae.</title>
        <authorList>
            <person name="Elya C."/>
            <person name="Lovett B.R."/>
            <person name="Lee E."/>
            <person name="Macias A.M."/>
            <person name="Hajek A.E."/>
            <person name="De Bivort B.L."/>
            <person name="Kasson M.T."/>
            <person name="De Fine Licht H.H."/>
            <person name="Stajich J.E."/>
        </authorList>
    </citation>
    <scope>NUCLEOTIDE SEQUENCE</scope>
    <source>
        <strain evidence="1">Berkeley</strain>
    </source>
</reference>
<organism evidence="1 2">
    <name type="scientific">Entomophthora muscae</name>
    <dbReference type="NCBI Taxonomy" id="34485"/>
    <lineage>
        <taxon>Eukaryota</taxon>
        <taxon>Fungi</taxon>
        <taxon>Fungi incertae sedis</taxon>
        <taxon>Zoopagomycota</taxon>
        <taxon>Entomophthoromycotina</taxon>
        <taxon>Entomophthoromycetes</taxon>
        <taxon>Entomophthorales</taxon>
        <taxon>Entomophthoraceae</taxon>
        <taxon>Entomophthora</taxon>
    </lineage>
</organism>
<sequence length="551" mass="59959">MAIDQILFKKLASGHPKPAGVNFSYGTAGFRMKSEMLDSIMFRVGLIAALRSRKMDGQAIGVMVTASHNPAEDNGVKIVEPRGEMLDQAWEAHVTKFVNIKDDDQLLQAVEELSKNLGIDNSKPSKVVFGRDTRPSGPKLIESLVDGIKSLNSEYQDFDIKTTPQLHYIVRCLNTLGKPDTYGEPTEKGYYSKLAKAFKSLMKNKEKPSPLTVDCANGVGAPKLRDLAVELGDSLSIIIANDDVDSASKLNYQSGADFVKVNHQFPQNTVGKPQMRYCSLDGDADRIVYYYASPTGALKLLDGDKISGLAAMFLIDLVKQASLNLKVGVVQTAYANGSSTTYLRETLNVPVACAKTGVKHLHHEAEKFDIGVYFEANGHGTVLFSPVSLEKIHSAMNPTALQTLTPAQADAMASLGSVVDLINQTVGDALSDMLLVEVVLAHRGWSLEEWDAAYIDLPNRLAKVVVQDRTIFSTTDAERKLTHPEGLQTKIDALVSKYHSGRSFVRPSGTEDVVRVYAEAATRQECDDLALAVVNLVHKEAGGKGEPLSSF</sequence>
<name>A0ACC2SG04_9FUNG</name>
<accession>A0ACC2SG04</accession>
<keyword evidence="2" id="KW-1185">Reference proteome</keyword>
<dbReference type="EMBL" id="QTSX02005084">
    <property type="protein sequence ID" value="KAJ9061230.1"/>
    <property type="molecule type" value="Genomic_DNA"/>
</dbReference>
<evidence type="ECO:0000313" key="2">
    <source>
        <dbReference type="Proteomes" id="UP001165960"/>
    </source>
</evidence>
<evidence type="ECO:0000313" key="1">
    <source>
        <dbReference type="EMBL" id="KAJ9061230.1"/>
    </source>
</evidence>
<proteinExistence type="predicted"/>